<sequence>MWFWDYKEGENGEENERRKMEKRKLQPV</sequence>
<proteinExistence type="predicted"/>
<evidence type="ECO:0000313" key="3">
    <source>
        <dbReference type="Proteomes" id="UP001157733"/>
    </source>
</evidence>
<gene>
    <name evidence="2" type="ORF">NSPWAT_0679</name>
</gene>
<protein>
    <submittedName>
        <fullName evidence="2">Uncharacterized protein</fullName>
    </submittedName>
</protein>
<dbReference type="Proteomes" id="UP001157733">
    <property type="component" value="Chromosome"/>
</dbReference>
<keyword evidence="3" id="KW-1185">Reference proteome</keyword>
<evidence type="ECO:0000256" key="1">
    <source>
        <dbReference type="SAM" id="MobiDB-lite"/>
    </source>
</evidence>
<organism evidence="2 3">
    <name type="scientific">Nitrospina watsonii</name>
    <dbReference type="NCBI Taxonomy" id="1323948"/>
    <lineage>
        <taxon>Bacteria</taxon>
        <taxon>Pseudomonadati</taxon>
        <taxon>Nitrospinota/Tectimicrobiota group</taxon>
        <taxon>Nitrospinota</taxon>
        <taxon>Nitrospinia</taxon>
        <taxon>Nitrospinales</taxon>
        <taxon>Nitrospinaceae</taxon>
        <taxon>Nitrospina</taxon>
    </lineage>
</organism>
<feature type="region of interest" description="Disordered" evidence="1">
    <location>
        <begin position="1"/>
        <end position="28"/>
    </location>
</feature>
<accession>A0ABM9HBM3</accession>
<name>A0ABM9HBM3_9BACT</name>
<evidence type="ECO:0000313" key="2">
    <source>
        <dbReference type="EMBL" id="CAI2717538.1"/>
    </source>
</evidence>
<feature type="compositionally biased region" description="Basic and acidic residues" evidence="1">
    <location>
        <begin position="1"/>
        <end position="19"/>
    </location>
</feature>
<reference evidence="2 3" key="1">
    <citation type="submission" date="2022-09" db="EMBL/GenBank/DDBJ databases">
        <authorList>
            <person name="Kop L."/>
        </authorList>
    </citation>
    <scope>NUCLEOTIDE SEQUENCE [LARGE SCALE GENOMIC DNA]</scope>
    <source>
        <strain evidence="2 3">347</strain>
    </source>
</reference>
<dbReference type="EMBL" id="OX336137">
    <property type="protein sequence ID" value="CAI2717538.1"/>
    <property type="molecule type" value="Genomic_DNA"/>
</dbReference>